<reference evidence="7 8" key="1">
    <citation type="submission" date="2023-02" db="EMBL/GenBank/DDBJ databases">
        <title>Mannheimia cairiniae sp. nov., a novel species of Mannheimia obtained from moscovy ducks (Cairina moschata) and reclassification of Mannheimia ovis as heterotypic synonym of Mannheimia pernigra.</title>
        <authorList>
            <person name="Christensen H."/>
        </authorList>
    </citation>
    <scope>NUCLEOTIDE SEQUENCE [LARGE SCALE GENOMIC DNA]</scope>
    <source>
        <strain evidence="7 8">AT1</strain>
    </source>
</reference>
<dbReference type="SMART" id="SM00421">
    <property type="entry name" value="HTH_LUXR"/>
    <property type="match status" value="1"/>
</dbReference>
<comment type="caution">
    <text evidence="7">The sequence shown here is derived from an EMBL/GenBank/DDBJ whole genome shotgun (WGS) entry which is preliminary data.</text>
</comment>
<feature type="domain" description="HTH luxR-type" evidence="5">
    <location>
        <begin position="128"/>
        <end position="193"/>
    </location>
</feature>
<dbReference type="InterPro" id="IPR011006">
    <property type="entry name" value="CheY-like_superfamily"/>
</dbReference>
<keyword evidence="4" id="KW-0597">Phosphoprotein</keyword>
<keyword evidence="2" id="KW-0238">DNA-binding</keyword>
<dbReference type="SUPFAM" id="SSF52172">
    <property type="entry name" value="CheY-like"/>
    <property type="match status" value="1"/>
</dbReference>
<feature type="modified residue" description="4-aspartylphosphate" evidence="4">
    <location>
        <position position="51"/>
    </location>
</feature>
<evidence type="ECO:0000256" key="3">
    <source>
        <dbReference type="ARBA" id="ARBA00023163"/>
    </source>
</evidence>
<dbReference type="CDD" id="cd06170">
    <property type="entry name" value="LuxR_C_like"/>
    <property type="match status" value="1"/>
</dbReference>
<dbReference type="Gene3D" id="3.40.50.2300">
    <property type="match status" value="1"/>
</dbReference>
<keyword evidence="3" id="KW-0804">Transcription</keyword>
<organism evidence="7 8">
    <name type="scientific">Mannheimia cairinae</name>
    <dbReference type="NCBI Taxonomy" id="3025936"/>
    <lineage>
        <taxon>Bacteria</taxon>
        <taxon>Pseudomonadati</taxon>
        <taxon>Pseudomonadota</taxon>
        <taxon>Gammaproteobacteria</taxon>
        <taxon>Pasteurellales</taxon>
        <taxon>Pasteurellaceae</taxon>
        <taxon>Mannheimia</taxon>
    </lineage>
</organism>
<dbReference type="PANTHER" id="PTHR44688">
    <property type="entry name" value="DNA-BINDING TRANSCRIPTIONAL ACTIVATOR DEVR_DOSR"/>
    <property type="match status" value="1"/>
</dbReference>
<dbReference type="PROSITE" id="PS50110">
    <property type="entry name" value="RESPONSE_REGULATORY"/>
    <property type="match status" value="1"/>
</dbReference>
<dbReference type="InterPro" id="IPR000792">
    <property type="entry name" value="Tscrpt_reg_LuxR_C"/>
</dbReference>
<dbReference type="PANTHER" id="PTHR44688:SF16">
    <property type="entry name" value="DNA-BINDING TRANSCRIPTIONAL ACTIVATOR DEVR_DOSR"/>
    <property type="match status" value="1"/>
</dbReference>
<keyword evidence="1" id="KW-0805">Transcription regulation</keyword>
<dbReference type="InterPro" id="IPR036388">
    <property type="entry name" value="WH-like_DNA-bd_sf"/>
</dbReference>
<dbReference type="Gene3D" id="1.10.10.10">
    <property type="entry name" value="Winged helix-like DNA-binding domain superfamily/Winged helix DNA-binding domain"/>
    <property type="match status" value="1"/>
</dbReference>
<name>A0ABT5MUC4_9PAST</name>
<evidence type="ECO:0000256" key="2">
    <source>
        <dbReference type="ARBA" id="ARBA00023125"/>
    </source>
</evidence>
<evidence type="ECO:0000259" key="5">
    <source>
        <dbReference type="PROSITE" id="PS50043"/>
    </source>
</evidence>
<sequence length="196" mass="22075">MIIHILDDEETILDAMSFLLAPLELKIHTWENSVVFLEEADLYQHGMVLLDMRMPYLDGSQVHQKLRELQSTLSVVIMTAHGDVPMAVAELKNGAIDFLEKPVTFDKLKQVIKQADLASQQAVRIHQILQNYKCLTEKEKAVVPHIMQGLTNKQIADKLAVSIRTVEVHRAAVMGKMQAESLAGLVQKISELQNRV</sequence>
<dbReference type="Proteomes" id="UP001221909">
    <property type="component" value="Unassembled WGS sequence"/>
</dbReference>
<gene>
    <name evidence="7" type="ORF">PTQ27_08330</name>
</gene>
<dbReference type="PRINTS" id="PR00038">
    <property type="entry name" value="HTHLUXR"/>
</dbReference>
<dbReference type="PROSITE" id="PS50043">
    <property type="entry name" value="HTH_LUXR_2"/>
    <property type="match status" value="1"/>
</dbReference>
<proteinExistence type="predicted"/>
<dbReference type="Pfam" id="PF00196">
    <property type="entry name" value="GerE"/>
    <property type="match status" value="1"/>
</dbReference>
<dbReference type="EMBL" id="JAQSJE010000008">
    <property type="protein sequence ID" value="MDD0824468.1"/>
    <property type="molecule type" value="Genomic_DNA"/>
</dbReference>
<evidence type="ECO:0000313" key="8">
    <source>
        <dbReference type="Proteomes" id="UP001221909"/>
    </source>
</evidence>
<evidence type="ECO:0000256" key="1">
    <source>
        <dbReference type="ARBA" id="ARBA00023015"/>
    </source>
</evidence>
<dbReference type="PROSITE" id="PS00622">
    <property type="entry name" value="HTH_LUXR_1"/>
    <property type="match status" value="1"/>
</dbReference>
<protein>
    <submittedName>
        <fullName evidence="7">Response regulator</fullName>
    </submittedName>
</protein>
<dbReference type="Pfam" id="PF00072">
    <property type="entry name" value="Response_reg"/>
    <property type="match status" value="1"/>
</dbReference>
<keyword evidence="8" id="KW-1185">Reference proteome</keyword>
<evidence type="ECO:0000256" key="4">
    <source>
        <dbReference type="PROSITE-ProRule" id="PRU00169"/>
    </source>
</evidence>
<evidence type="ECO:0000259" key="6">
    <source>
        <dbReference type="PROSITE" id="PS50110"/>
    </source>
</evidence>
<accession>A0ABT5MUC4</accession>
<dbReference type="SMART" id="SM00448">
    <property type="entry name" value="REC"/>
    <property type="match status" value="1"/>
</dbReference>
<evidence type="ECO:0000313" key="7">
    <source>
        <dbReference type="EMBL" id="MDD0824468.1"/>
    </source>
</evidence>
<dbReference type="InterPro" id="IPR001789">
    <property type="entry name" value="Sig_transdc_resp-reg_receiver"/>
</dbReference>
<dbReference type="RefSeq" id="WP_273748110.1">
    <property type="nucleotide sequence ID" value="NZ_JAQSJE010000008.1"/>
</dbReference>
<feature type="domain" description="Response regulatory" evidence="6">
    <location>
        <begin position="2"/>
        <end position="116"/>
    </location>
</feature>